<dbReference type="AlphaFoldDB" id="A0A9W2Z7T6"/>
<dbReference type="InterPro" id="IPR007110">
    <property type="entry name" value="Ig-like_dom"/>
</dbReference>
<protein>
    <submittedName>
        <fullName evidence="7">Limbic system-associated membrane protein-like isoform X1</fullName>
    </submittedName>
</protein>
<dbReference type="GeneID" id="129923568"/>
<accession>A0A9W2Z7T6</accession>
<sequence>MSSTGDRFTGGHKSEIYLPKRSLIMLRLEFLMMISSFFFSGHCHRDVLLSPPDITNPIEAVTLYKGELDFVVKCEATGIPKPTFQWKRNNQDIPPSSYITYDANTGDLTFKGFSEREEGEYRCYASNVLEQTTAVSVSQPVTIKKYRFLRPDSNLATEPVSIKQYDYSNYFVKRTN</sequence>
<dbReference type="RefSeq" id="XP_055871059.1">
    <property type="nucleotide sequence ID" value="XM_056015084.1"/>
</dbReference>
<gene>
    <name evidence="7" type="primary">LOC129923568</name>
</gene>
<evidence type="ECO:0000313" key="6">
    <source>
        <dbReference type="Proteomes" id="UP001165740"/>
    </source>
</evidence>
<reference evidence="7" key="1">
    <citation type="submission" date="2025-08" db="UniProtKB">
        <authorList>
            <consortium name="RefSeq"/>
        </authorList>
    </citation>
    <scope>IDENTIFICATION</scope>
</reference>
<feature type="domain" description="Ig-like" evidence="5">
    <location>
        <begin position="52"/>
        <end position="142"/>
    </location>
</feature>
<dbReference type="InterPro" id="IPR013783">
    <property type="entry name" value="Ig-like_fold"/>
</dbReference>
<name>A0A9W2Z7T6_BIOGL</name>
<dbReference type="InterPro" id="IPR051170">
    <property type="entry name" value="Neural/epithelial_adhesion"/>
</dbReference>
<dbReference type="InterPro" id="IPR036179">
    <property type="entry name" value="Ig-like_dom_sf"/>
</dbReference>
<evidence type="ECO:0000256" key="4">
    <source>
        <dbReference type="ARBA" id="ARBA00023319"/>
    </source>
</evidence>
<keyword evidence="2" id="KW-0677">Repeat</keyword>
<proteinExistence type="predicted"/>
<keyword evidence="6" id="KW-1185">Reference proteome</keyword>
<dbReference type="PROSITE" id="PS50835">
    <property type="entry name" value="IG_LIKE"/>
    <property type="match status" value="1"/>
</dbReference>
<dbReference type="SUPFAM" id="SSF48726">
    <property type="entry name" value="Immunoglobulin"/>
    <property type="match status" value="1"/>
</dbReference>
<dbReference type="Proteomes" id="UP001165740">
    <property type="component" value="Chromosome 17"/>
</dbReference>
<evidence type="ECO:0000256" key="1">
    <source>
        <dbReference type="ARBA" id="ARBA00022729"/>
    </source>
</evidence>
<dbReference type="Gene3D" id="2.60.40.10">
    <property type="entry name" value="Immunoglobulins"/>
    <property type="match status" value="1"/>
</dbReference>
<evidence type="ECO:0000313" key="7">
    <source>
        <dbReference type="RefSeq" id="XP_055871059.1"/>
    </source>
</evidence>
<dbReference type="OrthoDB" id="6140148at2759"/>
<dbReference type="InterPro" id="IPR003598">
    <property type="entry name" value="Ig_sub2"/>
</dbReference>
<organism evidence="6 7">
    <name type="scientific">Biomphalaria glabrata</name>
    <name type="common">Bloodfluke planorb</name>
    <name type="synonym">Freshwater snail</name>
    <dbReference type="NCBI Taxonomy" id="6526"/>
    <lineage>
        <taxon>Eukaryota</taxon>
        <taxon>Metazoa</taxon>
        <taxon>Spiralia</taxon>
        <taxon>Lophotrochozoa</taxon>
        <taxon>Mollusca</taxon>
        <taxon>Gastropoda</taxon>
        <taxon>Heterobranchia</taxon>
        <taxon>Euthyneura</taxon>
        <taxon>Panpulmonata</taxon>
        <taxon>Hygrophila</taxon>
        <taxon>Lymnaeoidea</taxon>
        <taxon>Planorbidae</taxon>
        <taxon>Biomphalaria</taxon>
    </lineage>
</organism>
<keyword evidence="4" id="KW-0393">Immunoglobulin domain</keyword>
<evidence type="ECO:0000256" key="2">
    <source>
        <dbReference type="ARBA" id="ARBA00022737"/>
    </source>
</evidence>
<keyword evidence="3" id="KW-1015">Disulfide bond</keyword>
<keyword evidence="1" id="KW-0732">Signal</keyword>
<dbReference type="SMART" id="SM00408">
    <property type="entry name" value="IGc2"/>
    <property type="match status" value="1"/>
</dbReference>
<dbReference type="Pfam" id="PF13927">
    <property type="entry name" value="Ig_3"/>
    <property type="match status" value="1"/>
</dbReference>
<dbReference type="PANTHER" id="PTHR12231:SF253">
    <property type="entry name" value="DPR-INTERACTING PROTEIN ETA, ISOFORM B-RELATED"/>
    <property type="match status" value="1"/>
</dbReference>
<evidence type="ECO:0000259" key="5">
    <source>
        <dbReference type="PROSITE" id="PS50835"/>
    </source>
</evidence>
<evidence type="ECO:0000256" key="3">
    <source>
        <dbReference type="ARBA" id="ARBA00023157"/>
    </source>
</evidence>
<dbReference type="PANTHER" id="PTHR12231">
    <property type="entry name" value="CTX-RELATED TYPE I TRANSMEMBRANE PROTEIN"/>
    <property type="match status" value="1"/>
</dbReference>